<proteinExistence type="predicted"/>
<dbReference type="PANTHER" id="PTHR35558:SF1">
    <property type="entry name" value="ENDONUCLEASE_EXONUCLEASE_PHOSPHATASE DOMAIN-CONTAINING PROTEIN"/>
    <property type="match status" value="1"/>
</dbReference>
<reference evidence="5" key="1">
    <citation type="journal article" date="2016" name="Nature">
        <title>Genome evolution in the allotetraploid frog Xenopus laevis.</title>
        <authorList>
            <person name="Session A.M."/>
            <person name="Uno Y."/>
            <person name="Kwon T."/>
            <person name="Chapman J.A."/>
            <person name="Toyoda A."/>
            <person name="Takahashi S."/>
            <person name="Fukui A."/>
            <person name="Hikosaka A."/>
            <person name="Suzuki A."/>
            <person name="Kondo M."/>
            <person name="van Heeringen S.J."/>
            <person name="Quigley I."/>
            <person name="Heinz S."/>
            <person name="Ogino H."/>
            <person name="Ochi H."/>
            <person name="Hellsten U."/>
            <person name="Lyons J.B."/>
            <person name="Simakov O."/>
            <person name="Putnam N."/>
            <person name="Stites J."/>
            <person name="Kuroki Y."/>
            <person name="Tanaka T."/>
            <person name="Michiue T."/>
            <person name="Watanabe M."/>
            <person name="Bogdanovic O."/>
            <person name="Lister R."/>
            <person name="Georgiou G."/>
            <person name="Paranjpe S.S."/>
            <person name="van Kruijsbergen I."/>
            <person name="Shu S."/>
            <person name="Carlson J."/>
            <person name="Kinoshita T."/>
            <person name="Ohta Y."/>
            <person name="Mawaribuchi S."/>
            <person name="Jenkins J."/>
            <person name="Grimwood J."/>
            <person name="Schmutz J."/>
            <person name="Mitros T."/>
            <person name="Mozaffari S.V."/>
            <person name="Suzuki Y."/>
            <person name="Haramoto Y."/>
            <person name="Yamamoto T.S."/>
            <person name="Takagi C."/>
            <person name="Heald R."/>
            <person name="Miller K."/>
            <person name="Haudenschild C."/>
            <person name="Kitzman J."/>
            <person name="Nakayama T."/>
            <person name="Izutsu Y."/>
            <person name="Robert J."/>
            <person name="Fortriede J."/>
            <person name="Burns K."/>
            <person name="Lotay V."/>
            <person name="Karimi K."/>
            <person name="Yasuoka Y."/>
            <person name="Dichmann D.S."/>
            <person name="Flajnik M.F."/>
            <person name="Houston D.W."/>
            <person name="Shendure J."/>
            <person name="DuPasquier L."/>
            <person name="Vize P.D."/>
            <person name="Zorn A.M."/>
            <person name="Ito M."/>
            <person name="Marcotte E.M."/>
            <person name="Wallingford J.B."/>
            <person name="Ito Y."/>
            <person name="Asashima M."/>
            <person name="Ueno N."/>
            <person name="Matsuda Y."/>
            <person name="Veenstra G.J."/>
            <person name="Fujiyama A."/>
            <person name="Harland R.M."/>
            <person name="Taira M."/>
            <person name="Rokhsar D.S."/>
        </authorList>
    </citation>
    <scope>NUCLEOTIDE SEQUENCE [LARGE SCALE GENOMIC DNA]</scope>
    <source>
        <strain evidence="5">J</strain>
    </source>
</reference>
<evidence type="ECO:0000259" key="3">
    <source>
        <dbReference type="PROSITE" id="PS50103"/>
    </source>
</evidence>
<name>A0A974HQ62_XENLA</name>
<dbReference type="Proteomes" id="UP000694892">
    <property type="component" value="Chromosome 3S"/>
</dbReference>
<protein>
    <recommendedName>
        <fullName evidence="3">C3H1-type domain-containing protein</fullName>
    </recommendedName>
</protein>
<keyword evidence="1" id="KW-0863">Zinc-finger</keyword>
<evidence type="ECO:0000313" key="5">
    <source>
        <dbReference type="Proteomes" id="UP000694892"/>
    </source>
</evidence>
<evidence type="ECO:0000256" key="2">
    <source>
        <dbReference type="SAM" id="MobiDB-lite"/>
    </source>
</evidence>
<sequence>MEVEGKRGMGWGEETRGGRILKRKKVKCRQTYLWFSEEQRKAKEIKQEEEDDTSVVPRETMREGNRAAGELVAGSPIWQGKESGGGSQGRGGRGSIQATTAINEWDIEWRGKMEEASNEGEWSTEAAPIPAAHKQLNVNTRGGGSFRLRGNGHPSYEQYTAAPSYTGQEYEDYLEEENVFEEDNDDVVEDYDYDYDFAHSQRPWQNARRPRWTGQQDNMYVPSFYFRNSEEEESWRQWRRERKQQQTRNGSQRVGQQEQASTSAATQPVWEEAHNSAATIGKVSPQEAAFGEFKSQGNVLAHSDSESDMSDSETEEGNILALIKKYFQGKKEKERGDRAATNTKEGGQSVLPLGAADTYACALTATAAHLPRKLRKTIEAGKFVDIYGITREAIQAKEDGVKNDKEGKRNKSIFDWLKGFLVFASIYLEKKPEQCLNVIKYMDTIVDTYLFYKGTSWSDYDRAFRKKIVNSNALSFGQKDIGLWRRWVLKEQGSFNGGSGTLAYKPRNVCFAYNEKRCNRGYACKFRHVCSACGLSHVVTECSKRKEVQANRQPF</sequence>
<feature type="zinc finger region" description="C3H1-type" evidence="1">
    <location>
        <begin position="504"/>
        <end position="531"/>
    </location>
</feature>
<dbReference type="InterPro" id="IPR000571">
    <property type="entry name" value="Znf_CCCH"/>
</dbReference>
<keyword evidence="1" id="KW-0862">Zinc</keyword>
<feature type="region of interest" description="Disordered" evidence="2">
    <location>
        <begin position="237"/>
        <end position="268"/>
    </location>
</feature>
<organism evidence="4 5">
    <name type="scientific">Xenopus laevis</name>
    <name type="common">African clawed frog</name>
    <dbReference type="NCBI Taxonomy" id="8355"/>
    <lineage>
        <taxon>Eukaryota</taxon>
        <taxon>Metazoa</taxon>
        <taxon>Chordata</taxon>
        <taxon>Craniata</taxon>
        <taxon>Vertebrata</taxon>
        <taxon>Euteleostomi</taxon>
        <taxon>Amphibia</taxon>
        <taxon>Batrachia</taxon>
        <taxon>Anura</taxon>
        <taxon>Pipoidea</taxon>
        <taxon>Pipidae</taxon>
        <taxon>Xenopodinae</taxon>
        <taxon>Xenopus</taxon>
        <taxon>Xenopus</taxon>
    </lineage>
</organism>
<gene>
    <name evidence="4" type="ORF">XELAEV_18019946mg</name>
</gene>
<dbReference type="GO" id="GO:0008270">
    <property type="term" value="F:zinc ion binding"/>
    <property type="evidence" value="ECO:0007669"/>
    <property type="project" value="UniProtKB-KW"/>
</dbReference>
<keyword evidence="1" id="KW-0479">Metal-binding</keyword>
<dbReference type="AlphaFoldDB" id="A0A974HQ62"/>
<evidence type="ECO:0000256" key="1">
    <source>
        <dbReference type="PROSITE-ProRule" id="PRU00723"/>
    </source>
</evidence>
<dbReference type="EMBL" id="CM004471">
    <property type="protein sequence ID" value="OCT86254.1"/>
    <property type="molecule type" value="Genomic_DNA"/>
</dbReference>
<evidence type="ECO:0000313" key="4">
    <source>
        <dbReference type="EMBL" id="OCT86254.1"/>
    </source>
</evidence>
<feature type="compositionally biased region" description="Low complexity" evidence="2">
    <location>
        <begin position="256"/>
        <end position="267"/>
    </location>
</feature>
<feature type="domain" description="C3H1-type" evidence="3">
    <location>
        <begin position="504"/>
        <end position="531"/>
    </location>
</feature>
<dbReference type="PROSITE" id="PS50103">
    <property type="entry name" value="ZF_C3H1"/>
    <property type="match status" value="1"/>
</dbReference>
<accession>A0A974HQ62</accession>
<dbReference type="PANTHER" id="PTHR35558">
    <property type="entry name" value="SGNH_HYDRO DOMAIN-CONTAINING PROTEIN"/>
    <property type="match status" value="1"/>
</dbReference>
<feature type="compositionally biased region" description="Gly residues" evidence="2">
    <location>
        <begin position="82"/>
        <end position="94"/>
    </location>
</feature>
<feature type="region of interest" description="Disordered" evidence="2">
    <location>
        <begin position="76"/>
        <end position="95"/>
    </location>
</feature>